<organism evidence="2 3">
    <name type="scientific">Chryseobacterium tagetis</name>
    <dbReference type="NCBI Taxonomy" id="2801334"/>
    <lineage>
        <taxon>Bacteria</taxon>
        <taxon>Pseudomonadati</taxon>
        <taxon>Bacteroidota</taxon>
        <taxon>Flavobacteriia</taxon>
        <taxon>Flavobacteriales</taxon>
        <taxon>Weeksellaceae</taxon>
        <taxon>Chryseobacterium group</taxon>
        <taxon>Chryseobacterium</taxon>
    </lineage>
</organism>
<evidence type="ECO:0000313" key="3">
    <source>
        <dbReference type="Proteomes" id="UP000618240"/>
    </source>
</evidence>
<dbReference type="EMBL" id="JAERSE020000002">
    <property type="protein sequence ID" value="MCA6066882.1"/>
    <property type="molecule type" value="Genomic_DNA"/>
</dbReference>
<feature type="chain" id="PRO_5046898931" description="Chaperone of endosialidase" evidence="1">
    <location>
        <begin position="19"/>
        <end position="319"/>
    </location>
</feature>
<evidence type="ECO:0000313" key="2">
    <source>
        <dbReference type="EMBL" id="MCA6066882.1"/>
    </source>
</evidence>
<protein>
    <recommendedName>
        <fullName evidence="4">Chaperone of endosialidase</fullName>
    </recommendedName>
</protein>
<dbReference type="Proteomes" id="UP000618240">
    <property type="component" value="Unassembled WGS sequence"/>
</dbReference>
<keyword evidence="3" id="KW-1185">Reference proteome</keyword>
<reference evidence="2 3" key="1">
    <citation type="submission" date="2021-09" db="EMBL/GenBank/DDBJ databases">
        <title>Genome sequencing and assembly of Chryseobacterium sp. RG1.</title>
        <authorList>
            <person name="Chhetri G."/>
        </authorList>
    </citation>
    <scope>NUCLEOTIDE SEQUENCE [LARGE SCALE GENOMIC DNA]</scope>
    <source>
        <strain evidence="2 3">RG1</strain>
    </source>
</reference>
<name>A0ABS7ZZ78_9FLAO</name>
<gene>
    <name evidence="2" type="ORF">JI747_006815</name>
</gene>
<evidence type="ECO:0000256" key="1">
    <source>
        <dbReference type="SAM" id="SignalP"/>
    </source>
</evidence>
<keyword evidence="1" id="KW-0732">Signal</keyword>
<feature type="signal peptide" evidence="1">
    <location>
        <begin position="1"/>
        <end position="18"/>
    </location>
</feature>
<comment type="caution">
    <text evidence="2">The sequence shown here is derived from an EMBL/GenBank/DDBJ whole genome shotgun (WGS) entry which is preliminary data.</text>
</comment>
<evidence type="ECO:0008006" key="4">
    <source>
        <dbReference type="Google" id="ProtNLM"/>
    </source>
</evidence>
<sequence>MKNKILSLSIFATSLLSAQIYIPNGTALSTSSGNTNIGIGIANPEAKLHIYQTASSSLIDPFTIDVQSFSNTANAQASHFLRVRDIGGGSTPFIIKGDGNVGIGISTPATRLHVEGDINSTGWSYPSNTTRRIGFITTDNTNGIANYGMSLLEAYPTGTSNDGRGVTLSGYFGLSFFTSSNERIRIDGAGNVGIGTTTPQYKLDVNGKSSFSDNVKIDAKLEAKEIKVTLTPTADFVFEKDYDLPKLEEVEKHIKEKKHLPEIASAKEMEKEGVNVGEFQIKLLQKIEELTLYTIEQNKLIKEQQKRIEKLENNSKTKN</sequence>
<dbReference type="RefSeq" id="WP_225687185.1">
    <property type="nucleotide sequence ID" value="NZ_JAERSE020000002.1"/>
</dbReference>
<accession>A0ABS7ZZ78</accession>
<proteinExistence type="predicted"/>